<name>A0ABQ1U6N3_9BACT</name>
<evidence type="ECO:0000256" key="13">
    <source>
        <dbReference type="PROSITE-ProRule" id="PRU00169"/>
    </source>
</evidence>
<accession>A0ABQ1U6N3</accession>
<dbReference type="InterPro" id="IPR036097">
    <property type="entry name" value="HisK_dim/P_sf"/>
</dbReference>
<evidence type="ECO:0000256" key="11">
    <source>
        <dbReference type="ARBA" id="ARBA00023136"/>
    </source>
</evidence>
<feature type="domain" description="PAC" evidence="18">
    <location>
        <begin position="380"/>
        <end position="433"/>
    </location>
</feature>
<dbReference type="Gene3D" id="1.20.120.160">
    <property type="entry name" value="HPT domain"/>
    <property type="match status" value="1"/>
</dbReference>
<evidence type="ECO:0000256" key="4">
    <source>
        <dbReference type="ARBA" id="ARBA00022475"/>
    </source>
</evidence>
<evidence type="ECO:0000259" key="17">
    <source>
        <dbReference type="PROSITE" id="PS50112"/>
    </source>
</evidence>
<evidence type="ECO:0000259" key="19">
    <source>
        <dbReference type="PROSITE" id="PS50894"/>
    </source>
</evidence>
<evidence type="ECO:0000259" key="18">
    <source>
        <dbReference type="PROSITE" id="PS50113"/>
    </source>
</evidence>
<dbReference type="PROSITE" id="PS50109">
    <property type="entry name" value="HIS_KIN"/>
    <property type="match status" value="1"/>
</dbReference>
<feature type="domain" description="Histidine kinase" evidence="15">
    <location>
        <begin position="707"/>
        <end position="928"/>
    </location>
</feature>
<dbReference type="PANTHER" id="PTHR45339">
    <property type="entry name" value="HYBRID SIGNAL TRANSDUCTION HISTIDINE KINASE J"/>
    <property type="match status" value="1"/>
</dbReference>
<dbReference type="PANTHER" id="PTHR45339:SF1">
    <property type="entry name" value="HYBRID SIGNAL TRANSDUCTION HISTIDINE KINASE J"/>
    <property type="match status" value="1"/>
</dbReference>
<evidence type="ECO:0000313" key="21">
    <source>
        <dbReference type="Proteomes" id="UP000632273"/>
    </source>
</evidence>
<dbReference type="Pfam" id="PF00072">
    <property type="entry name" value="Response_reg"/>
    <property type="match status" value="1"/>
</dbReference>
<dbReference type="InterPro" id="IPR035965">
    <property type="entry name" value="PAS-like_dom_sf"/>
</dbReference>
<sequence length="1195" mass="133982">MEDNATLTAELARLLEIVAQQEQEIQTLRARLESPNRVQAALPCLPEVGNLEQLLFLVEKLFTAVVLTDLQGNYLWINEGVAKLWGYKEADLASLPRKSILDGNFLDSATAAYIQECRAQSLPYEFEIPNSEPSSGTGWIRIKAQPLLNKQRQAVLYATMIEDITERKTAQLALIDNEQRFRTLIESAPGALYEWRENLDGTYYATYGTPKFKELFGITAADVPLIPSFIHPEDRARWRQSIEESKRLRSPWQFEGRMVVPGQPLRWWRADAILAEEDEDGVLYRGIMNDTTAAVLAQQTIRESDQRWRAAMEGVGNDTWEYNLQTKELIISAKYRDLLGYDNRQHPTTGCPWYANVRAQDLAAASEALARVVGGEVPLYSVTYQIVDQPGPDKWILSRAMITQRDEAGKPLILTGTHTDVTEVTEAKMALEASTLRLVSTIASLQGAVLLEDEHQKIVLANEAFCRLFGLVGSPDELIGADCLTLAEEAKPVFSDEAGFIQRINTIRQQRQAVREDTIVLKDGRVLSRDSTPIFVHDHYIGFLWKYEDVTVRKNEEEVLRRREEKYRGILENLNLGLVEIDREGKVLFANNSYGEMTGYSVEELLGDTLDKLFAQNPESKQLIEKKKKLRPLGISDSYELAIETKQGQVKWLMVSGAPLYNDEKQHVGSIGVHLDITQQKRLQTSLREAKEVAEESAKAKERFLANMSHEIRTPMNAILGMSQLLNKTPLSAQQDNYLRAITTSAESLLVIINDILDQSKIDAGKMTIEHIGFSLRNVFEQVEKTLQYKAEDKGLSLLMQVGAGIPEVLIGDPHRITQVLLNLAGNSIKFTEKGQVRVSCKLAGTLEQKVVVEFKVRDTGIGMDQQYLGSLFQSFSQEDSSISRKFGGTGLGLHISRNLVDLMGGEIQIESEKHQGTTSTFALQLSIGSGADLPRTELTGSLNTIREELRGKRVLLVEDNEFNRMLAKTLLEQAHIQVAEAENGAIAVAMARQQAFDLILMDMHMPVMNGLEATSQLRQELGLQTPIIALTANAIQGDNQKCLTAGMNDYLSKPFREDQLLKMVHDWLPRAPAPAPGDLGAPLYRPDLLQEMAGNDHKFVGFMLRTFLKSSEEVLASIRAGFAAGNVATLQEAAHQIRPSLTHMQMQQVLEPVKQLENWTGPFEQATLQQLVDLIEKLLRQAMTQMEQDLKNYQ</sequence>
<dbReference type="InterPro" id="IPR003594">
    <property type="entry name" value="HATPase_dom"/>
</dbReference>
<comment type="subcellular location">
    <subcellularLocation>
        <location evidence="2">Cell membrane</location>
        <topology evidence="2">Multi-pass membrane protein</topology>
    </subcellularLocation>
</comment>
<evidence type="ECO:0000256" key="1">
    <source>
        <dbReference type="ARBA" id="ARBA00000085"/>
    </source>
</evidence>
<dbReference type="InterPro" id="IPR036641">
    <property type="entry name" value="HPT_dom_sf"/>
</dbReference>
<evidence type="ECO:0000256" key="8">
    <source>
        <dbReference type="ARBA" id="ARBA00022840"/>
    </source>
</evidence>
<dbReference type="SUPFAM" id="SSF52172">
    <property type="entry name" value="CheY-like"/>
    <property type="match status" value="1"/>
</dbReference>
<feature type="domain" description="Response regulatory" evidence="16">
    <location>
        <begin position="954"/>
        <end position="1069"/>
    </location>
</feature>
<keyword evidence="9" id="KW-1133">Transmembrane helix</keyword>
<protein>
    <recommendedName>
        <fullName evidence="3">histidine kinase</fullName>
        <ecNumber evidence="3">2.7.13.3</ecNumber>
    </recommendedName>
</protein>
<dbReference type="CDD" id="cd16922">
    <property type="entry name" value="HATPase_EvgS-ArcB-TorS-like"/>
    <property type="match status" value="1"/>
</dbReference>
<evidence type="ECO:0000259" key="16">
    <source>
        <dbReference type="PROSITE" id="PS50110"/>
    </source>
</evidence>
<dbReference type="CDD" id="cd00082">
    <property type="entry name" value="HisKA"/>
    <property type="match status" value="1"/>
</dbReference>
<dbReference type="SUPFAM" id="SSF47384">
    <property type="entry name" value="Homodimeric domain of signal transducing histidine kinase"/>
    <property type="match status" value="1"/>
</dbReference>
<dbReference type="SMART" id="SM00091">
    <property type="entry name" value="PAS"/>
    <property type="match status" value="5"/>
</dbReference>
<dbReference type="CDD" id="cd00130">
    <property type="entry name" value="PAS"/>
    <property type="match status" value="4"/>
</dbReference>
<reference evidence="21" key="1">
    <citation type="journal article" date="2019" name="Int. J. Syst. Evol. Microbiol.">
        <title>The Global Catalogue of Microorganisms (GCM) 10K type strain sequencing project: providing services to taxonomists for standard genome sequencing and annotation.</title>
        <authorList>
            <consortium name="The Broad Institute Genomics Platform"/>
            <consortium name="The Broad Institute Genome Sequencing Center for Infectious Disease"/>
            <person name="Wu L."/>
            <person name="Ma J."/>
        </authorList>
    </citation>
    <scope>NUCLEOTIDE SEQUENCE [LARGE SCALE GENOMIC DNA]</scope>
    <source>
        <strain evidence="21">CGMCC 1.15197</strain>
    </source>
</reference>
<dbReference type="SMART" id="SM00448">
    <property type="entry name" value="REC"/>
    <property type="match status" value="1"/>
</dbReference>
<dbReference type="InterPro" id="IPR011006">
    <property type="entry name" value="CheY-like_superfamily"/>
</dbReference>
<dbReference type="PROSITE" id="PS50113">
    <property type="entry name" value="PAC"/>
    <property type="match status" value="3"/>
</dbReference>
<dbReference type="Pfam" id="PF13426">
    <property type="entry name" value="PAS_9"/>
    <property type="match status" value="3"/>
</dbReference>
<dbReference type="SUPFAM" id="SSF47226">
    <property type="entry name" value="Histidine-containing phosphotransfer domain, HPT domain"/>
    <property type="match status" value="1"/>
</dbReference>
<dbReference type="SMART" id="SM00086">
    <property type="entry name" value="PAC"/>
    <property type="match status" value="3"/>
</dbReference>
<dbReference type="EC" id="2.7.13.3" evidence="3"/>
<keyword evidence="10" id="KW-0902">Two-component regulatory system</keyword>
<dbReference type="SMART" id="SM00387">
    <property type="entry name" value="HATPase_c"/>
    <property type="match status" value="1"/>
</dbReference>
<keyword evidence="11" id="KW-0472">Membrane</keyword>
<comment type="caution">
    <text evidence="20">The sequence shown here is derived from an EMBL/GenBank/DDBJ whole genome shotgun (WGS) entry which is preliminary data.</text>
</comment>
<evidence type="ECO:0000256" key="7">
    <source>
        <dbReference type="ARBA" id="ARBA00022741"/>
    </source>
</evidence>
<keyword evidence="21" id="KW-1185">Reference proteome</keyword>
<dbReference type="PROSITE" id="PS50110">
    <property type="entry name" value="RESPONSE_REGULATORY"/>
    <property type="match status" value="1"/>
</dbReference>
<evidence type="ECO:0000256" key="12">
    <source>
        <dbReference type="PROSITE-ProRule" id="PRU00110"/>
    </source>
</evidence>
<evidence type="ECO:0000256" key="10">
    <source>
        <dbReference type="ARBA" id="ARBA00023012"/>
    </source>
</evidence>
<dbReference type="Gene3D" id="3.40.50.2300">
    <property type="match status" value="1"/>
</dbReference>
<dbReference type="InterPro" id="IPR001610">
    <property type="entry name" value="PAC"/>
</dbReference>
<keyword evidence="7" id="KW-0547">Nucleotide-binding</keyword>
<dbReference type="InterPro" id="IPR003661">
    <property type="entry name" value="HisK_dim/P_dom"/>
</dbReference>
<organism evidence="20 21">
    <name type="scientific">Hymenobacter cavernae</name>
    <dbReference type="NCBI Taxonomy" id="2044852"/>
    <lineage>
        <taxon>Bacteria</taxon>
        <taxon>Pseudomonadati</taxon>
        <taxon>Bacteroidota</taxon>
        <taxon>Cytophagia</taxon>
        <taxon>Cytophagales</taxon>
        <taxon>Hymenobacteraceae</taxon>
        <taxon>Hymenobacter</taxon>
    </lineage>
</organism>
<evidence type="ECO:0000313" key="20">
    <source>
        <dbReference type="EMBL" id="GGF11933.1"/>
    </source>
</evidence>
<dbReference type="RefSeq" id="WP_188814245.1">
    <property type="nucleotide sequence ID" value="NZ_BMHT01000004.1"/>
</dbReference>
<dbReference type="InterPro" id="IPR008207">
    <property type="entry name" value="Sig_transdc_His_kin_Hpt_dom"/>
</dbReference>
<dbReference type="InterPro" id="IPR000014">
    <property type="entry name" value="PAS"/>
</dbReference>
<dbReference type="InterPro" id="IPR036890">
    <property type="entry name" value="HATPase_C_sf"/>
</dbReference>
<dbReference type="NCBIfam" id="TIGR00229">
    <property type="entry name" value="sensory_box"/>
    <property type="match status" value="3"/>
</dbReference>
<evidence type="ECO:0000256" key="9">
    <source>
        <dbReference type="ARBA" id="ARBA00022989"/>
    </source>
</evidence>
<keyword evidence="6" id="KW-0812">Transmembrane</keyword>
<dbReference type="SUPFAM" id="SSF55785">
    <property type="entry name" value="PYP-like sensor domain (PAS domain)"/>
    <property type="match status" value="5"/>
</dbReference>
<dbReference type="EMBL" id="BMHT01000004">
    <property type="protein sequence ID" value="GGF11933.1"/>
    <property type="molecule type" value="Genomic_DNA"/>
</dbReference>
<dbReference type="PRINTS" id="PR00344">
    <property type="entry name" value="BCTRLSENSOR"/>
</dbReference>
<evidence type="ECO:0000259" key="15">
    <source>
        <dbReference type="PROSITE" id="PS50109"/>
    </source>
</evidence>
<dbReference type="PROSITE" id="PS50112">
    <property type="entry name" value="PAS"/>
    <property type="match status" value="2"/>
</dbReference>
<evidence type="ECO:0000256" key="14">
    <source>
        <dbReference type="SAM" id="Coils"/>
    </source>
</evidence>
<evidence type="ECO:0000256" key="5">
    <source>
        <dbReference type="ARBA" id="ARBA00022553"/>
    </source>
</evidence>
<dbReference type="SUPFAM" id="SSF55874">
    <property type="entry name" value="ATPase domain of HSP90 chaperone/DNA topoisomerase II/histidine kinase"/>
    <property type="match status" value="1"/>
</dbReference>
<dbReference type="Pfam" id="PF08447">
    <property type="entry name" value="PAS_3"/>
    <property type="match status" value="2"/>
</dbReference>
<dbReference type="Gene3D" id="1.10.287.130">
    <property type="match status" value="1"/>
</dbReference>
<dbReference type="Pfam" id="PF01627">
    <property type="entry name" value="Hpt"/>
    <property type="match status" value="1"/>
</dbReference>
<evidence type="ECO:0000256" key="3">
    <source>
        <dbReference type="ARBA" id="ARBA00012438"/>
    </source>
</evidence>
<dbReference type="SMART" id="SM00388">
    <property type="entry name" value="HisKA"/>
    <property type="match status" value="1"/>
</dbReference>
<feature type="domain" description="PAC" evidence="18">
    <location>
        <begin position="637"/>
        <end position="689"/>
    </location>
</feature>
<proteinExistence type="predicted"/>
<feature type="modified residue" description="Phosphohistidine" evidence="12">
    <location>
        <position position="1136"/>
    </location>
</feature>
<keyword evidence="14" id="KW-0175">Coiled coil</keyword>
<keyword evidence="8" id="KW-0067">ATP-binding</keyword>
<comment type="catalytic activity">
    <reaction evidence="1">
        <text>ATP + protein L-histidine = ADP + protein N-phospho-L-histidine.</text>
        <dbReference type="EC" id="2.7.13.3"/>
    </reaction>
</comment>
<feature type="domain" description="PAS" evidence="17">
    <location>
        <begin position="50"/>
        <end position="92"/>
    </location>
</feature>
<dbReference type="Proteomes" id="UP000632273">
    <property type="component" value="Unassembled WGS sequence"/>
</dbReference>
<dbReference type="CDD" id="cd17546">
    <property type="entry name" value="REC_hyHK_CKI1_RcsC-like"/>
    <property type="match status" value="1"/>
</dbReference>
<dbReference type="InterPro" id="IPR000700">
    <property type="entry name" value="PAS-assoc_C"/>
</dbReference>
<feature type="coiled-coil region" evidence="14">
    <location>
        <begin position="4"/>
        <end position="31"/>
    </location>
</feature>
<feature type="domain" description="HPt" evidence="19">
    <location>
        <begin position="1097"/>
        <end position="1194"/>
    </location>
</feature>
<gene>
    <name evidence="20" type="ORF">GCM10011383_23960</name>
</gene>
<dbReference type="PROSITE" id="PS50894">
    <property type="entry name" value="HPT"/>
    <property type="match status" value="1"/>
</dbReference>
<dbReference type="Gene3D" id="3.30.450.20">
    <property type="entry name" value="PAS domain"/>
    <property type="match status" value="5"/>
</dbReference>
<feature type="domain" description="PAS" evidence="17">
    <location>
        <begin position="563"/>
        <end position="646"/>
    </location>
</feature>
<dbReference type="Pfam" id="PF02518">
    <property type="entry name" value="HATPase_c"/>
    <property type="match status" value="1"/>
</dbReference>
<feature type="domain" description="PAC" evidence="18">
    <location>
        <begin position="122"/>
        <end position="176"/>
    </location>
</feature>
<dbReference type="Pfam" id="PF00512">
    <property type="entry name" value="HisKA"/>
    <property type="match status" value="1"/>
</dbReference>
<dbReference type="InterPro" id="IPR004358">
    <property type="entry name" value="Sig_transdc_His_kin-like_C"/>
</dbReference>
<evidence type="ECO:0000256" key="2">
    <source>
        <dbReference type="ARBA" id="ARBA00004651"/>
    </source>
</evidence>
<dbReference type="InterPro" id="IPR001789">
    <property type="entry name" value="Sig_transdc_resp-reg_receiver"/>
</dbReference>
<dbReference type="Gene3D" id="3.30.565.10">
    <property type="entry name" value="Histidine kinase-like ATPase, C-terminal domain"/>
    <property type="match status" value="1"/>
</dbReference>
<feature type="modified residue" description="4-aspartylphosphate" evidence="13">
    <location>
        <position position="1003"/>
    </location>
</feature>
<evidence type="ECO:0000256" key="6">
    <source>
        <dbReference type="ARBA" id="ARBA00022692"/>
    </source>
</evidence>
<keyword evidence="4" id="KW-1003">Cell membrane</keyword>
<dbReference type="InterPro" id="IPR013655">
    <property type="entry name" value="PAS_fold_3"/>
</dbReference>
<dbReference type="InterPro" id="IPR005467">
    <property type="entry name" value="His_kinase_dom"/>
</dbReference>
<keyword evidence="5 13" id="KW-0597">Phosphoprotein</keyword>